<feature type="domain" description="N-terminal" evidence="1">
    <location>
        <begin position="17"/>
        <end position="117"/>
    </location>
</feature>
<gene>
    <name evidence="2" type="ORF">ERS852478_03565</name>
</gene>
<dbReference type="InterPro" id="IPR013610">
    <property type="entry name" value="ArdC_N"/>
</dbReference>
<dbReference type="GO" id="GO:0003697">
    <property type="term" value="F:single-stranded DNA binding"/>
    <property type="evidence" value="ECO:0007669"/>
    <property type="project" value="InterPro"/>
</dbReference>
<dbReference type="AlphaFoldDB" id="A0A174H4J0"/>
<name>A0A174H4J0_9FIRM</name>
<organism evidence="2 3">
    <name type="scientific">Blautia wexlerae</name>
    <dbReference type="NCBI Taxonomy" id="418240"/>
    <lineage>
        <taxon>Bacteria</taxon>
        <taxon>Bacillati</taxon>
        <taxon>Bacillota</taxon>
        <taxon>Clostridia</taxon>
        <taxon>Lachnospirales</taxon>
        <taxon>Lachnospiraceae</taxon>
        <taxon>Blautia</taxon>
    </lineage>
</organism>
<proteinExistence type="predicted"/>
<dbReference type="Pfam" id="PF08401">
    <property type="entry name" value="ArdcN"/>
    <property type="match status" value="1"/>
</dbReference>
<evidence type="ECO:0000259" key="1">
    <source>
        <dbReference type="Pfam" id="PF08401"/>
    </source>
</evidence>
<evidence type="ECO:0000313" key="3">
    <source>
        <dbReference type="Proteomes" id="UP000095431"/>
    </source>
</evidence>
<sequence length="321" mass="36165">MTKKYSDSEKKDKKAALKEITEQLEKSIHEFMNGEKYKNFLNQMSKFHSYSLNNQILIAIQRPEATICASYSGWKSQGRQVKAGERGIKIICPAPYKKEKIKDVIDPKTGKPELLADGNVKREIVEVIIPHFKIGHTFDVSQTEGKPLVELSQQLTGELTDYQKELRDALLQISPVPVSFQPIEGSANGFYSLDKNAITVDSTLSEKQSVKTLIHEIAHATIHNTNIPDAPKDSPTREVQAESIAYVVCQYFGMDVSDYSFGYIAGWSTGKDTKELKESLEIIRDTSNDIISKTEQTLTQMQSIKQTVSETIQPKRRGRCM</sequence>
<dbReference type="RefSeq" id="WP_055201439.1">
    <property type="nucleotide sequence ID" value="NZ_BTHH01000008.1"/>
</dbReference>
<dbReference type="Proteomes" id="UP000095431">
    <property type="component" value="Unassembled WGS sequence"/>
</dbReference>
<accession>A0A174H4J0</accession>
<dbReference type="EMBL" id="CYZN01000038">
    <property type="protein sequence ID" value="CUO68256.1"/>
    <property type="molecule type" value="Genomic_DNA"/>
</dbReference>
<protein>
    <submittedName>
        <fullName evidence="2">Antirestriction protein</fullName>
    </submittedName>
</protein>
<dbReference type="Gene3D" id="1.10.10.2910">
    <property type="match status" value="1"/>
</dbReference>
<evidence type="ECO:0000313" key="2">
    <source>
        <dbReference type="EMBL" id="CUO68256.1"/>
    </source>
</evidence>
<reference evidence="2 3" key="1">
    <citation type="submission" date="2015-09" db="EMBL/GenBank/DDBJ databases">
        <authorList>
            <consortium name="Pathogen Informatics"/>
        </authorList>
    </citation>
    <scope>NUCLEOTIDE SEQUENCE [LARGE SCALE GENOMIC DNA]</scope>
    <source>
        <strain evidence="2 3">2789STDY5834863</strain>
    </source>
</reference>